<evidence type="ECO:0000313" key="7">
    <source>
        <dbReference type="EMBL" id="KAK7395333.1"/>
    </source>
</evidence>
<evidence type="ECO:0000256" key="1">
    <source>
        <dbReference type="ARBA" id="ARBA00006722"/>
    </source>
</evidence>
<dbReference type="Proteomes" id="UP001386955">
    <property type="component" value="Unassembled WGS sequence"/>
</dbReference>
<dbReference type="AlphaFoldDB" id="A0AAN9SJY3"/>
<organism evidence="7 8">
    <name type="scientific">Psophocarpus tetragonolobus</name>
    <name type="common">Winged bean</name>
    <name type="synonym">Dolichos tetragonolobus</name>
    <dbReference type="NCBI Taxonomy" id="3891"/>
    <lineage>
        <taxon>Eukaryota</taxon>
        <taxon>Viridiplantae</taxon>
        <taxon>Streptophyta</taxon>
        <taxon>Embryophyta</taxon>
        <taxon>Tracheophyta</taxon>
        <taxon>Spermatophyta</taxon>
        <taxon>Magnoliopsida</taxon>
        <taxon>eudicotyledons</taxon>
        <taxon>Gunneridae</taxon>
        <taxon>Pentapetalae</taxon>
        <taxon>rosids</taxon>
        <taxon>fabids</taxon>
        <taxon>Fabales</taxon>
        <taxon>Fabaceae</taxon>
        <taxon>Papilionoideae</taxon>
        <taxon>50 kb inversion clade</taxon>
        <taxon>NPAAA clade</taxon>
        <taxon>indigoferoid/millettioid clade</taxon>
        <taxon>Phaseoleae</taxon>
        <taxon>Psophocarpus</taxon>
    </lineage>
</organism>
<evidence type="ECO:0000256" key="6">
    <source>
        <dbReference type="SAM" id="SignalP"/>
    </source>
</evidence>
<proteinExistence type="inferred from homology"/>
<reference evidence="7 8" key="1">
    <citation type="submission" date="2024-01" db="EMBL/GenBank/DDBJ databases">
        <title>The genomes of 5 underutilized Papilionoideae crops provide insights into root nodulation and disease resistanc.</title>
        <authorList>
            <person name="Jiang F."/>
        </authorList>
    </citation>
    <scope>NUCLEOTIDE SEQUENCE [LARGE SCALE GENOMIC DNA]</scope>
    <source>
        <strain evidence="7">DUOXIRENSHENG_FW03</strain>
        <tissue evidence="7">Leaves</tissue>
    </source>
</reference>
<accession>A0AAN9SJY3</accession>
<dbReference type="Pfam" id="PF25052">
    <property type="entry name" value="AtDEF-like"/>
    <property type="match status" value="1"/>
</dbReference>
<evidence type="ECO:0000256" key="4">
    <source>
        <dbReference type="ARBA" id="ARBA00022821"/>
    </source>
</evidence>
<dbReference type="GO" id="GO:0050832">
    <property type="term" value="P:defense response to fungus"/>
    <property type="evidence" value="ECO:0007669"/>
    <property type="project" value="UniProtKB-KW"/>
</dbReference>
<keyword evidence="8" id="KW-1185">Reference proteome</keyword>
<keyword evidence="5" id="KW-1015">Disulfide bond</keyword>
<feature type="signal peptide" evidence="6">
    <location>
        <begin position="1"/>
        <end position="21"/>
    </location>
</feature>
<evidence type="ECO:0000256" key="2">
    <source>
        <dbReference type="ARBA" id="ARBA00022529"/>
    </source>
</evidence>
<keyword evidence="2" id="KW-0929">Antimicrobial</keyword>
<name>A0AAN9SJY3_PSOTE</name>
<dbReference type="EMBL" id="JAYMYS010000004">
    <property type="protein sequence ID" value="KAK7395333.1"/>
    <property type="molecule type" value="Genomic_DNA"/>
</dbReference>
<comment type="similarity">
    <text evidence="1">Belongs to the DEFL family.</text>
</comment>
<evidence type="ECO:0000256" key="3">
    <source>
        <dbReference type="ARBA" id="ARBA00022577"/>
    </source>
</evidence>
<keyword evidence="6" id="KW-0732">Signal</keyword>
<protein>
    <submittedName>
        <fullName evidence="7">Uncharacterized protein</fullName>
    </submittedName>
</protein>
<dbReference type="InterPro" id="IPR010851">
    <property type="entry name" value="DEFL"/>
</dbReference>
<keyword evidence="4" id="KW-0611">Plant defense</keyword>
<evidence type="ECO:0000313" key="8">
    <source>
        <dbReference type="Proteomes" id="UP001386955"/>
    </source>
</evidence>
<evidence type="ECO:0000256" key="5">
    <source>
        <dbReference type="ARBA" id="ARBA00023157"/>
    </source>
</evidence>
<gene>
    <name evidence="7" type="ORF">VNO78_15884</name>
</gene>
<keyword evidence="3" id="KW-0295">Fungicide</keyword>
<comment type="caution">
    <text evidence="7">The sequence shown here is derived from an EMBL/GenBank/DDBJ whole genome shotgun (WGS) entry which is preliminary data.</text>
</comment>
<sequence length="74" mass="7859">MASRVNCTFLLGLLCFALVLSSGVTDYEIPGRVCLKGDCGSNSQCQQRCVKSGYPKGGTCIAFIPGILLCCCFK</sequence>
<feature type="chain" id="PRO_5042915482" evidence="6">
    <location>
        <begin position="22"/>
        <end position="74"/>
    </location>
</feature>
<dbReference type="GO" id="GO:0031640">
    <property type="term" value="P:killing of cells of another organism"/>
    <property type="evidence" value="ECO:0007669"/>
    <property type="project" value="UniProtKB-KW"/>
</dbReference>